<organism evidence="2 3">
    <name type="scientific">Aquimarina amphilecti</name>
    <dbReference type="NCBI Taxonomy" id="1038014"/>
    <lineage>
        <taxon>Bacteria</taxon>
        <taxon>Pseudomonadati</taxon>
        <taxon>Bacteroidota</taxon>
        <taxon>Flavobacteriia</taxon>
        <taxon>Flavobacteriales</taxon>
        <taxon>Flavobacteriaceae</taxon>
        <taxon>Aquimarina</taxon>
    </lineage>
</organism>
<dbReference type="Pfam" id="PF17555">
    <property type="entry name" value="TssN"/>
    <property type="match status" value="1"/>
</dbReference>
<feature type="transmembrane region" description="Helical" evidence="1">
    <location>
        <begin position="14"/>
        <end position="34"/>
    </location>
</feature>
<protein>
    <submittedName>
        <fullName evidence="2">Uncharacterized protein</fullName>
    </submittedName>
</protein>
<keyword evidence="1" id="KW-0472">Membrane</keyword>
<reference evidence="2 3" key="1">
    <citation type="submission" date="2016-10" db="EMBL/GenBank/DDBJ databases">
        <authorList>
            <person name="de Groot N.N."/>
        </authorList>
    </citation>
    <scope>NUCLEOTIDE SEQUENCE [LARGE SCALE GENOMIC DNA]</scope>
    <source>
        <strain evidence="2 3">DSM 25232</strain>
    </source>
</reference>
<dbReference type="OrthoDB" id="1024052at2"/>
<keyword evidence="1" id="KW-0812">Transmembrane</keyword>
<evidence type="ECO:0000313" key="3">
    <source>
        <dbReference type="Proteomes" id="UP000198521"/>
    </source>
</evidence>
<dbReference type="EMBL" id="FOAB01000001">
    <property type="protein sequence ID" value="SEK24465.1"/>
    <property type="molecule type" value="Genomic_DNA"/>
</dbReference>
<name>A0A1H7FM91_AQUAM</name>
<accession>A0A1H7FM91</accession>
<dbReference type="STRING" id="1038014.SAMN04487910_0061"/>
<feature type="transmembrane region" description="Helical" evidence="1">
    <location>
        <begin position="46"/>
        <end position="64"/>
    </location>
</feature>
<dbReference type="Proteomes" id="UP000198521">
    <property type="component" value="Unassembled WGS sequence"/>
</dbReference>
<dbReference type="AlphaFoldDB" id="A0A1H7FM91"/>
<feature type="transmembrane region" description="Helical" evidence="1">
    <location>
        <begin position="114"/>
        <end position="135"/>
    </location>
</feature>
<dbReference type="InterPro" id="IPR035177">
    <property type="entry name" value="TssN"/>
</dbReference>
<feature type="transmembrane region" description="Helical" evidence="1">
    <location>
        <begin position="141"/>
        <end position="160"/>
    </location>
</feature>
<gene>
    <name evidence="2" type="ORF">SAMN04487910_0061</name>
</gene>
<evidence type="ECO:0000313" key="2">
    <source>
        <dbReference type="EMBL" id="SEK24465.1"/>
    </source>
</evidence>
<feature type="transmembrane region" description="Helical" evidence="1">
    <location>
        <begin position="76"/>
        <end position="94"/>
    </location>
</feature>
<keyword evidence="1" id="KW-1133">Transmembrane helix</keyword>
<sequence>MNLILQSAALNADFFKVGIILLAVSAILMGVVAGLKKLFVKNKKKFLLYMLVVLLLFAATALLSNEKVLNDVPLNSFIGFQIIFLCLGSLHVFAMRKFFPNLLDDNPTKFWPEFLYTIVTTFVGLITFLFVVGIYKPEYKYIFTASSICFLIPIMIVKLYEFAVSVPVPIYKKWFYPIDKKMKDPKDDELINPLVISFEFNKGENVDELSNFRLKAPEKMEFGKLFYFFINDYNDRHPEGEIEFLDDKNNPYGWIFYTKPNWMGMQSHVDFTRTIEGNNIKENDVIICKRA</sequence>
<proteinExistence type="predicted"/>
<evidence type="ECO:0000256" key="1">
    <source>
        <dbReference type="SAM" id="Phobius"/>
    </source>
</evidence>
<dbReference type="RefSeq" id="WP_091403904.1">
    <property type="nucleotide sequence ID" value="NZ_FOAB01000001.1"/>
</dbReference>
<keyword evidence="3" id="KW-1185">Reference proteome</keyword>